<dbReference type="OrthoDB" id="9792394at2"/>
<proteinExistence type="predicted"/>
<protein>
    <recommendedName>
        <fullName evidence="3">DUF3800 domain-containing protein</fullName>
    </recommendedName>
</protein>
<evidence type="ECO:0000313" key="2">
    <source>
        <dbReference type="Proteomes" id="UP000236146"/>
    </source>
</evidence>
<evidence type="ECO:0008006" key="3">
    <source>
        <dbReference type="Google" id="ProtNLM"/>
    </source>
</evidence>
<evidence type="ECO:0000313" key="1">
    <source>
        <dbReference type="EMBL" id="PNS43107.1"/>
    </source>
</evidence>
<sequence length="219" mass="25321">MFAYIDDSGDSGFKYDRGSTRYVVIAACIFDTSEDITHTWQLIETARCEEQNGEFFHRYDREFKYNKTHPKLKDVFFDRMKSANYHVRVIIADKTKIRSKNLLSNPRLLKSYMIRQLFTHTFGAVKECVLYIDGQDTRAFSIPDTDYLMNIVNKICPGTLSKVNFVDSKTNPMIQLADMTAGAIHAKLETGNPKALAHFNTFAYRTDKPLGTYWMFTDD</sequence>
<dbReference type="EMBL" id="MNLH01000004">
    <property type="protein sequence ID" value="PNS43107.1"/>
    <property type="molecule type" value="Genomic_DNA"/>
</dbReference>
<dbReference type="AlphaFoldDB" id="A0A2K1SU83"/>
<dbReference type="Pfam" id="PF12686">
    <property type="entry name" value="DUF3800"/>
    <property type="match status" value="1"/>
</dbReference>
<accession>A0A2K1SU83</accession>
<gene>
    <name evidence="1" type="ORF">BFS05_05070</name>
</gene>
<reference evidence="1 2" key="1">
    <citation type="submission" date="2016-10" db="EMBL/GenBank/DDBJ databases">
        <authorList>
            <person name="Varghese N."/>
        </authorList>
    </citation>
    <scope>NUCLEOTIDE SEQUENCE [LARGE SCALE GENOMIC DNA]</scope>
    <source>
        <strain evidence="1 2">KA00225</strain>
    </source>
</reference>
<name>A0A2K1SU83_GARVA</name>
<comment type="caution">
    <text evidence="1">The sequence shown here is derived from an EMBL/GenBank/DDBJ whole genome shotgun (WGS) entry which is preliminary data.</text>
</comment>
<dbReference type="InterPro" id="IPR024524">
    <property type="entry name" value="DUF3800"/>
</dbReference>
<dbReference type="RefSeq" id="WP_103084897.1">
    <property type="nucleotide sequence ID" value="NZ_MNLH01000004.1"/>
</dbReference>
<dbReference type="Proteomes" id="UP000236146">
    <property type="component" value="Unassembled WGS sequence"/>
</dbReference>
<organism evidence="1 2">
    <name type="scientific">Gardnerella vaginalis</name>
    <dbReference type="NCBI Taxonomy" id="2702"/>
    <lineage>
        <taxon>Bacteria</taxon>
        <taxon>Bacillati</taxon>
        <taxon>Actinomycetota</taxon>
        <taxon>Actinomycetes</taxon>
        <taxon>Bifidobacteriales</taxon>
        <taxon>Bifidobacteriaceae</taxon>
        <taxon>Gardnerella</taxon>
    </lineage>
</organism>